<gene>
    <name evidence="2" type="ORF">DAERI_010306</name>
</gene>
<name>A0A2I9CRI9_9DEIO</name>
<organism evidence="2 3">
    <name type="scientific">Deinococcus aerius</name>
    <dbReference type="NCBI Taxonomy" id="200253"/>
    <lineage>
        <taxon>Bacteria</taxon>
        <taxon>Thermotogati</taxon>
        <taxon>Deinococcota</taxon>
        <taxon>Deinococci</taxon>
        <taxon>Deinococcales</taxon>
        <taxon>Deinococcaceae</taxon>
        <taxon>Deinococcus</taxon>
    </lineage>
</organism>
<sequence>MSVKDNFTPDEWFKVMTGPGRAGAAIVAASPSGITGIVAEAQAIAGAIREQVSGQGRTPLLEAMAADLMGTPPDPRGLPQGERARNMDEARAQSLEGVRQAVWLVSSKASPEDAAAYRRLLWSVAERTAHAAKEGGFLGIGGEQVSDKERAALEELRGVLGMDGSAGSLTATHETPPMGPDGSGNSP</sequence>
<keyword evidence="3" id="KW-1185">Reference proteome</keyword>
<feature type="region of interest" description="Disordered" evidence="1">
    <location>
        <begin position="162"/>
        <end position="187"/>
    </location>
</feature>
<dbReference type="OrthoDB" id="159745at2"/>
<dbReference type="RefSeq" id="WP_103127708.1">
    <property type="nucleotide sequence ID" value="NZ_BFAG01000001.1"/>
</dbReference>
<dbReference type="Proteomes" id="UP000236569">
    <property type="component" value="Unassembled WGS sequence"/>
</dbReference>
<comment type="caution">
    <text evidence="2">The sequence shown here is derived from an EMBL/GenBank/DDBJ whole genome shotgun (WGS) entry which is preliminary data.</text>
</comment>
<reference evidence="3" key="1">
    <citation type="submission" date="2018-01" db="EMBL/GenBank/DDBJ databases">
        <title>Draft Genome Sequence of the Radioresistant Bacterium Deinococcus aerius TR0125, Isolated from the Higher Atmosphere above Japan.</title>
        <authorList>
            <person name="Satoh K."/>
            <person name="Arai H."/>
            <person name="Sanzen T."/>
            <person name="Kawaguchi Y."/>
            <person name="Hayashi H."/>
            <person name="Yokobori S."/>
            <person name="Yamagishi A."/>
            <person name="Oono Y."/>
            <person name="Narumi I."/>
        </authorList>
    </citation>
    <scope>NUCLEOTIDE SEQUENCE [LARGE SCALE GENOMIC DNA]</scope>
    <source>
        <strain evidence="3">TR0125</strain>
    </source>
</reference>
<evidence type="ECO:0000256" key="1">
    <source>
        <dbReference type="SAM" id="MobiDB-lite"/>
    </source>
</evidence>
<evidence type="ECO:0000313" key="3">
    <source>
        <dbReference type="Proteomes" id="UP000236569"/>
    </source>
</evidence>
<accession>A0A2I9CRI9</accession>
<evidence type="ECO:0000313" key="2">
    <source>
        <dbReference type="EMBL" id="GBF04134.1"/>
    </source>
</evidence>
<protein>
    <submittedName>
        <fullName evidence="2">Uncharacterized protein</fullName>
    </submittedName>
</protein>
<dbReference type="AlphaFoldDB" id="A0A2I9CRI9"/>
<dbReference type="EMBL" id="BFAG01000001">
    <property type="protein sequence ID" value="GBF04134.1"/>
    <property type="molecule type" value="Genomic_DNA"/>
</dbReference>
<proteinExistence type="predicted"/>